<dbReference type="Proteomes" id="UP001523566">
    <property type="component" value="Unassembled WGS sequence"/>
</dbReference>
<dbReference type="RefSeq" id="WP_262066493.1">
    <property type="nucleotide sequence ID" value="NZ_JAMXOD010000013.1"/>
</dbReference>
<evidence type="ECO:0000256" key="1">
    <source>
        <dbReference type="ARBA" id="ARBA00004651"/>
    </source>
</evidence>
<dbReference type="Pfam" id="PF02653">
    <property type="entry name" value="BPD_transp_2"/>
    <property type="match status" value="1"/>
</dbReference>
<dbReference type="EMBL" id="JAMZFW010000013">
    <property type="protein sequence ID" value="MCP1102707.1"/>
    <property type="molecule type" value="Genomic_DNA"/>
</dbReference>
<evidence type="ECO:0000313" key="7">
    <source>
        <dbReference type="EMBL" id="MCP1102707.1"/>
    </source>
</evidence>
<comment type="subcellular location">
    <subcellularLocation>
        <location evidence="1">Cell membrane</location>
        <topology evidence="1">Multi-pass membrane protein</topology>
    </subcellularLocation>
</comment>
<evidence type="ECO:0000256" key="4">
    <source>
        <dbReference type="ARBA" id="ARBA00022989"/>
    </source>
</evidence>
<keyword evidence="8" id="KW-1185">Reference proteome</keyword>
<feature type="transmembrane region" description="Helical" evidence="6">
    <location>
        <begin position="90"/>
        <end position="111"/>
    </location>
</feature>
<organism evidence="7 8">
    <name type="scientific">Aequitasia blattaphilus</name>
    <dbReference type="NCBI Taxonomy" id="2949332"/>
    <lineage>
        <taxon>Bacteria</taxon>
        <taxon>Bacillati</taxon>
        <taxon>Bacillota</taxon>
        <taxon>Clostridia</taxon>
        <taxon>Lachnospirales</taxon>
        <taxon>Lachnospiraceae</taxon>
        <taxon>Aequitasia</taxon>
    </lineage>
</organism>
<feature type="transmembrane region" description="Helical" evidence="6">
    <location>
        <begin position="206"/>
        <end position="225"/>
    </location>
</feature>
<feature type="transmembrane region" description="Helical" evidence="6">
    <location>
        <begin position="66"/>
        <end position="84"/>
    </location>
</feature>
<evidence type="ECO:0000256" key="3">
    <source>
        <dbReference type="ARBA" id="ARBA00022692"/>
    </source>
</evidence>
<accession>A0ABT1ECN0</accession>
<protein>
    <submittedName>
        <fullName evidence="7">ABC transporter permease</fullName>
    </submittedName>
</protein>
<evidence type="ECO:0000256" key="2">
    <source>
        <dbReference type="ARBA" id="ARBA00022475"/>
    </source>
</evidence>
<evidence type="ECO:0000256" key="6">
    <source>
        <dbReference type="SAM" id="Phobius"/>
    </source>
</evidence>
<keyword evidence="3 6" id="KW-0812">Transmembrane</keyword>
<feature type="transmembrane region" description="Helical" evidence="6">
    <location>
        <begin position="286"/>
        <end position="306"/>
    </location>
</feature>
<evidence type="ECO:0000256" key="5">
    <source>
        <dbReference type="ARBA" id="ARBA00023136"/>
    </source>
</evidence>
<evidence type="ECO:0000313" key="8">
    <source>
        <dbReference type="Proteomes" id="UP001523566"/>
    </source>
</evidence>
<feature type="transmembrane region" description="Helical" evidence="6">
    <location>
        <begin position="12"/>
        <end position="34"/>
    </location>
</feature>
<proteinExistence type="predicted"/>
<name>A0ABT1ECN0_9FIRM</name>
<feature type="transmembrane region" description="Helical" evidence="6">
    <location>
        <begin position="159"/>
        <end position="177"/>
    </location>
</feature>
<keyword evidence="5 6" id="KW-0472">Membrane</keyword>
<keyword evidence="2" id="KW-1003">Cell membrane</keyword>
<gene>
    <name evidence="7" type="ORF">NK125_09790</name>
</gene>
<reference evidence="7 8" key="1">
    <citation type="journal article" date="2022" name="Genome Biol. Evol.">
        <title>Host diet, physiology and behaviors set the stage for Lachnospiraceae cladogenesis.</title>
        <authorList>
            <person name="Vera-Ponce De Leon A."/>
            <person name="Schneider M."/>
            <person name="Jahnes B.C."/>
            <person name="Sadowski V."/>
            <person name="Camuy-Velez L.A."/>
            <person name="Duan J."/>
            <person name="Sabree Z.L."/>
        </authorList>
    </citation>
    <scope>NUCLEOTIDE SEQUENCE [LARGE SCALE GENOMIC DNA]</scope>
    <source>
        <strain evidence="7 8">PAL113</strain>
    </source>
</reference>
<dbReference type="CDD" id="cd06579">
    <property type="entry name" value="TM_PBP1_transp_AraH_like"/>
    <property type="match status" value="1"/>
</dbReference>
<sequence length="314" mass="32697">MRLKKINLRDYGVIIGFVVLCVAISIASPTFLTSRNILNLLRQSAVVGILSAGMTLVIISGNFDISVGYICGCAGAIMAKLMSIGVPIPAAILAALLAGAVIGVCSGVAVAKFGIPSMIATLATGQIINGVLLLVTGGYPISVSNRVLDFVGKESVLGIPVPIYLFLISIILVNFILKKLVTGRHIYSVGGNDEASRLSGVSVNKIKIIVFVISSMLAAFSGVVLTARVGTATATAGVGYELDAIAAVVIGGTNVAGGEGNAWKTIVGVLFMSVIANSFNLLEVHVYFQFIFKGLIILFAVGFDSYNRIKRGKN</sequence>
<feature type="transmembrane region" description="Helical" evidence="6">
    <location>
        <begin position="118"/>
        <end position="139"/>
    </location>
</feature>
<feature type="transmembrane region" description="Helical" evidence="6">
    <location>
        <begin position="40"/>
        <end position="59"/>
    </location>
</feature>
<comment type="caution">
    <text evidence="7">The sequence shown here is derived from an EMBL/GenBank/DDBJ whole genome shotgun (WGS) entry which is preliminary data.</text>
</comment>
<dbReference type="PANTHER" id="PTHR32196">
    <property type="entry name" value="ABC TRANSPORTER PERMEASE PROTEIN YPHD-RELATED-RELATED"/>
    <property type="match status" value="1"/>
</dbReference>
<keyword evidence="4 6" id="KW-1133">Transmembrane helix</keyword>
<dbReference type="InterPro" id="IPR001851">
    <property type="entry name" value="ABC_transp_permease"/>
</dbReference>